<evidence type="ECO:0000313" key="14">
    <source>
        <dbReference type="EMBL" id="TWJ17569.1"/>
    </source>
</evidence>
<dbReference type="InterPro" id="IPR003660">
    <property type="entry name" value="HAMP_dom"/>
</dbReference>
<feature type="transmembrane region" description="Helical" evidence="11">
    <location>
        <begin position="12"/>
        <end position="35"/>
    </location>
</feature>
<dbReference type="Gene3D" id="1.10.287.130">
    <property type="match status" value="1"/>
</dbReference>
<keyword evidence="10 11" id="KW-0472">Membrane</keyword>
<sequence>MRLKPASVRIRLTIWYTAALAGIVLCFALGIYLFVRSSLLRQIDGQLYRDLATVTRVARDEPNEMNELAQHGSVALFQVSEGNEVLAETDGWSRFGLEKAVAGRRLVAPWSWEAPNDLYYRLKIFTVAAPGHTYFVAVAEDEQTLRQSLESLAIILLFGIPLALALAVIGGYFLAGRALAPIGAMAAKAGEITAERLSERLPIEDPHDEFGRLATVFNQTFARIEDSFERLRRFTADASHELRTPLTAIRSVGEVGLQENADAAACREVVASMLEEADRLTKLVDSLLTLSRADAGSVQVKREPTDLSLLAVEVADCIQVLAEEKEQSLVVDAPEPVIAGIDPTTLRQALINLVDNAVKYTPKQGHIRVKVRSTAGEAIIEVIDDGPGIAKEHQARIFDRFYRVDKGRSRDMGGTGLGLAITRWAVEVNDGRIELESEEGEGSTFRIVLSAVHWKIS</sequence>
<dbReference type="CDD" id="cd00082">
    <property type="entry name" value="HisKA"/>
    <property type="match status" value="1"/>
</dbReference>
<evidence type="ECO:0000256" key="7">
    <source>
        <dbReference type="ARBA" id="ARBA00022777"/>
    </source>
</evidence>
<evidence type="ECO:0000259" key="13">
    <source>
        <dbReference type="PROSITE" id="PS50885"/>
    </source>
</evidence>
<keyword evidence="8 11" id="KW-1133">Transmembrane helix</keyword>
<dbReference type="FunFam" id="3.30.565.10:FF:000006">
    <property type="entry name" value="Sensor histidine kinase WalK"/>
    <property type="match status" value="1"/>
</dbReference>
<dbReference type="SMART" id="SM00387">
    <property type="entry name" value="HATPase_c"/>
    <property type="match status" value="1"/>
</dbReference>
<dbReference type="CDD" id="cd00075">
    <property type="entry name" value="HATPase"/>
    <property type="match status" value="1"/>
</dbReference>
<evidence type="ECO:0000256" key="4">
    <source>
        <dbReference type="ARBA" id="ARBA00022553"/>
    </source>
</evidence>
<dbReference type="InterPro" id="IPR036890">
    <property type="entry name" value="HATPase_C_sf"/>
</dbReference>
<dbReference type="InterPro" id="IPR050428">
    <property type="entry name" value="TCS_sensor_his_kinase"/>
</dbReference>
<dbReference type="EMBL" id="VLLN01000020">
    <property type="protein sequence ID" value="TWJ17569.1"/>
    <property type="molecule type" value="Genomic_DNA"/>
</dbReference>
<dbReference type="InterPro" id="IPR004358">
    <property type="entry name" value="Sig_transdc_His_kin-like_C"/>
</dbReference>
<dbReference type="SUPFAM" id="SSF47384">
    <property type="entry name" value="Homodimeric domain of signal transducing histidine kinase"/>
    <property type="match status" value="1"/>
</dbReference>
<comment type="subcellular location">
    <subcellularLocation>
        <location evidence="2">Membrane</location>
    </subcellularLocation>
</comment>
<keyword evidence="5" id="KW-0808">Transferase</keyword>
<dbReference type="SMART" id="SM00388">
    <property type="entry name" value="HisKA"/>
    <property type="match status" value="1"/>
</dbReference>
<dbReference type="GO" id="GO:0005886">
    <property type="term" value="C:plasma membrane"/>
    <property type="evidence" value="ECO:0007669"/>
    <property type="project" value="TreeGrafter"/>
</dbReference>
<evidence type="ECO:0000256" key="2">
    <source>
        <dbReference type="ARBA" id="ARBA00004370"/>
    </source>
</evidence>
<dbReference type="InterPro" id="IPR005467">
    <property type="entry name" value="His_kinase_dom"/>
</dbReference>
<dbReference type="Gene3D" id="6.10.340.10">
    <property type="match status" value="1"/>
</dbReference>
<dbReference type="PROSITE" id="PS50885">
    <property type="entry name" value="HAMP"/>
    <property type="match status" value="1"/>
</dbReference>
<dbReference type="AlphaFoldDB" id="A0A562VI35"/>
<evidence type="ECO:0000256" key="9">
    <source>
        <dbReference type="ARBA" id="ARBA00023012"/>
    </source>
</evidence>
<dbReference type="FunFam" id="1.10.287.130:FF:000001">
    <property type="entry name" value="Two-component sensor histidine kinase"/>
    <property type="match status" value="1"/>
</dbReference>
<evidence type="ECO:0000256" key="11">
    <source>
        <dbReference type="SAM" id="Phobius"/>
    </source>
</evidence>
<gene>
    <name evidence="14" type="ORF">JN12_02964</name>
</gene>
<keyword evidence="9" id="KW-0902">Two-component regulatory system</keyword>
<evidence type="ECO:0000313" key="15">
    <source>
        <dbReference type="Proteomes" id="UP000319449"/>
    </source>
</evidence>
<dbReference type="Pfam" id="PF02518">
    <property type="entry name" value="HATPase_c"/>
    <property type="match status" value="1"/>
</dbReference>
<evidence type="ECO:0000256" key="10">
    <source>
        <dbReference type="ARBA" id="ARBA00023136"/>
    </source>
</evidence>
<comment type="catalytic activity">
    <reaction evidence="1">
        <text>ATP + protein L-histidine = ADP + protein N-phospho-L-histidine.</text>
        <dbReference type="EC" id="2.7.13.3"/>
    </reaction>
</comment>
<evidence type="ECO:0000259" key="12">
    <source>
        <dbReference type="PROSITE" id="PS50109"/>
    </source>
</evidence>
<reference evidence="14 15" key="1">
    <citation type="submission" date="2019-07" db="EMBL/GenBank/DDBJ databases">
        <title>Genomic Encyclopedia of Archaeal and Bacterial Type Strains, Phase II (KMG-II): from individual species to whole genera.</title>
        <authorList>
            <person name="Goeker M."/>
        </authorList>
    </citation>
    <scope>NUCLEOTIDE SEQUENCE [LARGE SCALE GENOMIC DNA]</scope>
    <source>
        <strain evidence="14 15">ATCC BAA-1139</strain>
    </source>
</reference>
<keyword evidence="4" id="KW-0597">Phosphoprotein</keyword>
<dbReference type="InterPro" id="IPR036097">
    <property type="entry name" value="HisK_dim/P_sf"/>
</dbReference>
<dbReference type="Gene3D" id="3.30.565.10">
    <property type="entry name" value="Histidine kinase-like ATPase, C-terminal domain"/>
    <property type="match status" value="1"/>
</dbReference>
<dbReference type="InterPro" id="IPR003661">
    <property type="entry name" value="HisK_dim/P_dom"/>
</dbReference>
<proteinExistence type="predicted"/>
<dbReference type="Proteomes" id="UP000319449">
    <property type="component" value="Unassembled WGS sequence"/>
</dbReference>
<dbReference type="PANTHER" id="PTHR45436:SF5">
    <property type="entry name" value="SENSOR HISTIDINE KINASE TRCS"/>
    <property type="match status" value="1"/>
</dbReference>
<dbReference type="GO" id="GO:0000155">
    <property type="term" value="F:phosphorelay sensor kinase activity"/>
    <property type="evidence" value="ECO:0007669"/>
    <property type="project" value="InterPro"/>
</dbReference>
<dbReference type="SUPFAM" id="SSF55874">
    <property type="entry name" value="ATPase domain of HSP90 chaperone/DNA topoisomerase II/histidine kinase"/>
    <property type="match status" value="1"/>
</dbReference>
<dbReference type="InterPro" id="IPR003594">
    <property type="entry name" value="HATPase_dom"/>
</dbReference>
<accession>A0A562VI35</accession>
<dbReference type="RefSeq" id="WP_145024121.1">
    <property type="nucleotide sequence ID" value="NZ_VLLN01000020.1"/>
</dbReference>
<evidence type="ECO:0000256" key="8">
    <source>
        <dbReference type="ARBA" id="ARBA00022989"/>
    </source>
</evidence>
<dbReference type="EC" id="2.7.13.3" evidence="3"/>
<dbReference type="CDD" id="cd06225">
    <property type="entry name" value="HAMP"/>
    <property type="match status" value="1"/>
</dbReference>
<dbReference type="OrthoDB" id="9813151at2"/>
<keyword evidence="15" id="KW-1185">Reference proteome</keyword>
<keyword evidence="7 14" id="KW-0418">Kinase</keyword>
<dbReference type="Pfam" id="PF00512">
    <property type="entry name" value="HisKA"/>
    <property type="match status" value="1"/>
</dbReference>
<evidence type="ECO:0000256" key="1">
    <source>
        <dbReference type="ARBA" id="ARBA00000085"/>
    </source>
</evidence>
<evidence type="ECO:0000256" key="6">
    <source>
        <dbReference type="ARBA" id="ARBA00022692"/>
    </source>
</evidence>
<organism evidence="14 15">
    <name type="scientific">Geobacter argillaceus</name>
    <dbReference type="NCBI Taxonomy" id="345631"/>
    <lineage>
        <taxon>Bacteria</taxon>
        <taxon>Pseudomonadati</taxon>
        <taxon>Thermodesulfobacteriota</taxon>
        <taxon>Desulfuromonadia</taxon>
        <taxon>Geobacterales</taxon>
        <taxon>Geobacteraceae</taxon>
        <taxon>Geobacter</taxon>
    </lineage>
</organism>
<dbReference type="PROSITE" id="PS50109">
    <property type="entry name" value="HIS_KIN"/>
    <property type="match status" value="1"/>
</dbReference>
<dbReference type="Pfam" id="PF00672">
    <property type="entry name" value="HAMP"/>
    <property type="match status" value="1"/>
</dbReference>
<dbReference type="SUPFAM" id="SSF158472">
    <property type="entry name" value="HAMP domain-like"/>
    <property type="match status" value="1"/>
</dbReference>
<evidence type="ECO:0000256" key="3">
    <source>
        <dbReference type="ARBA" id="ARBA00012438"/>
    </source>
</evidence>
<feature type="transmembrane region" description="Helical" evidence="11">
    <location>
        <begin position="152"/>
        <end position="175"/>
    </location>
</feature>
<dbReference type="PANTHER" id="PTHR45436">
    <property type="entry name" value="SENSOR HISTIDINE KINASE YKOH"/>
    <property type="match status" value="1"/>
</dbReference>
<feature type="domain" description="Histidine kinase" evidence="12">
    <location>
        <begin position="237"/>
        <end position="453"/>
    </location>
</feature>
<comment type="caution">
    <text evidence="14">The sequence shown here is derived from an EMBL/GenBank/DDBJ whole genome shotgun (WGS) entry which is preliminary data.</text>
</comment>
<feature type="domain" description="HAMP" evidence="13">
    <location>
        <begin position="176"/>
        <end position="229"/>
    </location>
</feature>
<keyword evidence="6 11" id="KW-0812">Transmembrane</keyword>
<dbReference type="PRINTS" id="PR00344">
    <property type="entry name" value="BCTRLSENSOR"/>
</dbReference>
<protein>
    <recommendedName>
        <fullName evidence="3">histidine kinase</fullName>
        <ecNumber evidence="3">2.7.13.3</ecNumber>
    </recommendedName>
</protein>
<evidence type="ECO:0000256" key="5">
    <source>
        <dbReference type="ARBA" id="ARBA00022679"/>
    </source>
</evidence>
<name>A0A562VI35_9BACT</name>
<dbReference type="SMART" id="SM00304">
    <property type="entry name" value="HAMP"/>
    <property type="match status" value="1"/>
</dbReference>